<reference evidence="8 9" key="1">
    <citation type="submission" date="2019-01" db="EMBL/GenBank/DDBJ databases">
        <authorList>
            <person name="Chen W.-M."/>
        </authorList>
    </citation>
    <scope>NUCLEOTIDE SEQUENCE [LARGE SCALE GENOMIC DNA]</scope>
    <source>
        <strain evidence="8 9">YBJ-36</strain>
    </source>
</reference>
<comment type="caution">
    <text evidence="8">The sequence shown here is derived from an EMBL/GenBank/DDBJ whole genome shotgun (WGS) entry which is preliminary data.</text>
</comment>
<gene>
    <name evidence="8" type="ORF">EOD41_01825</name>
</gene>
<dbReference type="SUPFAM" id="SSF56954">
    <property type="entry name" value="Outer membrane efflux proteins (OEP)"/>
    <property type="match status" value="1"/>
</dbReference>
<proteinExistence type="inferred from homology"/>
<comment type="similarity">
    <text evidence="2">Belongs to the outer membrane factor (OMF) (TC 1.B.17) family.</text>
</comment>
<evidence type="ECO:0000256" key="2">
    <source>
        <dbReference type="ARBA" id="ARBA00007613"/>
    </source>
</evidence>
<evidence type="ECO:0000313" key="8">
    <source>
        <dbReference type="EMBL" id="RVU02703.1"/>
    </source>
</evidence>
<keyword evidence="7" id="KW-0998">Cell outer membrane</keyword>
<comment type="subcellular location">
    <subcellularLocation>
        <location evidence="1">Cell outer membrane</location>
    </subcellularLocation>
</comment>
<dbReference type="GO" id="GO:1990281">
    <property type="term" value="C:efflux pump complex"/>
    <property type="evidence" value="ECO:0007669"/>
    <property type="project" value="TreeGrafter"/>
</dbReference>
<dbReference type="InterPro" id="IPR003423">
    <property type="entry name" value="OMP_efflux"/>
</dbReference>
<evidence type="ECO:0000256" key="5">
    <source>
        <dbReference type="ARBA" id="ARBA00022692"/>
    </source>
</evidence>
<keyword evidence="4" id="KW-1134">Transmembrane beta strand</keyword>
<keyword evidence="6" id="KW-0472">Membrane</keyword>
<protein>
    <recommendedName>
        <fullName evidence="10">TolC family protein</fullName>
    </recommendedName>
</protein>
<dbReference type="GO" id="GO:0015562">
    <property type="term" value="F:efflux transmembrane transporter activity"/>
    <property type="evidence" value="ECO:0007669"/>
    <property type="project" value="InterPro"/>
</dbReference>
<keyword evidence="3" id="KW-0813">Transport</keyword>
<dbReference type="Pfam" id="PF02321">
    <property type="entry name" value="OEP"/>
    <property type="match status" value="1"/>
</dbReference>
<evidence type="ECO:0000256" key="7">
    <source>
        <dbReference type="ARBA" id="ARBA00023237"/>
    </source>
</evidence>
<evidence type="ECO:0000313" key="9">
    <source>
        <dbReference type="Proteomes" id="UP000282759"/>
    </source>
</evidence>
<dbReference type="AlphaFoldDB" id="A0A3S2UND8"/>
<dbReference type="GO" id="GO:0015288">
    <property type="term" value="F:porin activity"/>
    <property type="evidence" value="ECO:0007669"/>
    <property type="project" value="TreeGrafter"/>
</dbReference>
<dbReference type="InterPro" id="IPR051906">
    <property type="entry name" value="TolC-like"/>
</dbReference>
<organism evidence="8 9">
    <name type="scientific">Mucilaginibacter limnophilus</name>
    <dbReference type="NCBI Taxonomy" id="1932778"/>
    <lineage>
        <taxon>Bacteria</taxon>
        <taxon>Pseudomonadati</taxon>
        <taxon>Bacteroidota</taxon>
        <taxon>Sphingobacteriia</taxon>
        <taxon>Sphingobacteriales</taxon>
        <taxon>Sphingobacteriaceae</taxon>
        <taxon>Mucilaginibacter</taxon>
    </lineage>
</organism>
<dbReference type="Gene3D" id="1.20.1600.10">
    <property type="entry name" value="Outer membrane efflux proteins (OEP)"/>
    <property type="match status" value="1"/>
</dbReference>
<dbReference type="PANTHER" id="PTHR30026">
    <property type="entry name" value="OUTER MEMBRANE PROTEIN TOLC"/>
    <property type="match status" value="1"/>
</dbReference>
<dbReference type="EMBL" id="SACK01000001">
    <property type="protein sequence ID" value="RVU02703.1"/>
    <property type="molecule type" value="Genomic_DNA"/>
</dbReference>
<accession>A0A3S2UND8</accession>
<evidence type="ECO:0000256" key="6">
    <source>
        <dbReference type="ARBA" id="ARBA00023136"/>
    </source>
</evidence>
<evidence type="ECO:0000256" key="3">
    <source>
        <dbReference type="ARBA" id="ARBA00022448"/>
    </source>
</evidence>
<dbReference type="OrthoDB" id="793488at2"/>
<dbReference type="Proteomes" id="UP000282759">
    <property type="component" value="Unassembled WGS sequence"/>
</dbReference>
<keyword evidence="9" id="KW-1185">Reference proteome</keyword>
<dbReference type="PANTHER" id="PTHR30026:SF20">
    <property type="entry name" value="OUTER MEMBRANE PROTEIN TOLC"/>
    <property type="match status" value="1"/>
</dbReference>
<sequence length="237" mass="26908">MHFKLFLMNLRILTTFIILFLVLNFNSASAQESMVRSISEDYIAKLITVARANYPRVKSYKARVDIARTNVSIAAVSIFDAVSLSYIYQPSNFSVVDPTNPGSRYIRGLQAGIFLNLGVILRTPMNISRAKAERRVAESEQAEYDITLATEVRKRYYVYMQRVAELKIQTNATQLTQNAYNDAEYRYKKGELTFAEFNQAQTLLTTQSQTKIGAEANLFTAKADLEELLGDKLENIQ</sequence>
<evidence type="ECO:0008006" key="10">
    <source>
        <dbReference type="Google" id="ProtNLM"/>
    </source>
</evidence>
<dbReference type="GO" id="GO:0009279">
    <property type="term" value="C:cell outer membrane"/>
    <property type="evidence" value="ECO:0007669"/>
    <property type="project" value="UniProtKB-SubCell"/>
</dbReference>
<evidence type="ECO:0000256" key="4">
    <source>
        <dbReference type="ARBA" id="ARBA00022452"/>
    </source>
</evidence>
<name>A0A3S2UND8_9SPHI</name>
<keyword evidence="5" id="KW-0812">Transmembrane</keyword>
<evidence type="ECO:0000256" key="1">
    <source>
        <dbReference type="ARBA" id="ARBA00004442"/>
    </source>
</evidence>